<dbReference type="InterPro" id="IPR012340">
    <property type="entry name" value="NA-bd_OB-fold"/>
</dbReference>
<dbReference type="InterPro" id="IPR037027">
    <property type="entry name" value="YqgF/RNaseH-like_dom_sf"/>
</dbReference>
<dbReference type="FunFam" id="3.30.420.140:FF:000001">
    <property type="entry name" value="RNA-binding transcriptional accessory protein"/>
    <property type="match status" value="1"/>
</dbReference>
<dbReference type="GO" id="GO:0006139">
    <property type="term" value="P:nucleobase-containing compound metabolic process"/>
    <property type="evidence" value="ECO:0007669"/>
    <property type="project" value="InterPro"/>
</dbReference>
<dbReference type="CDD" id="cd05685">
    <property type="entry name" value="S1_Tex"/>
    <property type="match status" value="1"/>
</dbReference>
<dbReference type="InterPro" id="IPR032639">
    <property type="entry name" value="Tex_YqgF"/>
</dbReference>
<evidence type="ECO:0000313" key="4">
    <source>
        <dbReference type="Proteomes" id="UP001378592"/>
    </source>
</evidence>
<dbReference type="SUPFAM" id="SSF158832">
    <property type="entry name" value="Tex N-terminal region-like"/>
    <property type="match status" value="1"/>
</dbReference>
<dbReference type="Gene3D" id="3.30.420.140">
    <property type="entry name" value="YqgF/RNase H-like domain"/>
    <property type="match status" value="1"/>
</dbReference>
<dbReference type="InterPro" id="IPR023319">
    <property type="entry name" value="Tex-like_HTH_dom_sf"/>
</dbReference>
<dbReference type="Pfam" id="PF09371">
    <property type="entry name" value="Tex_N"/>
    <property type="match status" value="1"/>
</dbReference>
<dbReference type="PANTHER" id="PTHR10724">
    <property type="entry name" value="30S RIBOSOMAL PROTEIN S1"/>
    <property type="match status" value="1"/>
</dbReference>
<feature type="compositionally biased region" description="Basic and acidic residues" evidence="1">
    <location>
        <begin position="43"/>
        <end position="63"/>
    </location>
</feature>
<dbReference type="PANTHER" id="PTHR10724:SF10">
    <property type="entry name" value="S1 RNA-BINDING DOMAIN-CONTAINING PROTEIN 1"/>
    <property type="match status" value="1"/>
</dbReference>
<dbReference type="SMART" id="SM00316">
    <property type="entry name" value="S1"/>
    <property type="match status" value="1"/>
</dbReference>
<dbReference type="SUPFAM" id="SSF50249">
    <property type="entry name" value="Nucleic acid-binding proteins"/>
    <property type="match status" value="1"/>
</dbReference>
<dbReference type="InterPro" id="IPR050437">
    <property type="entry name" value="Ribos_protein_bS1-like"/>
</dbReference>
<reference evidence="3 4" key="1">
    <citation type="submission" date="2024-03" db="EMBL/GenBank/DDBJ databases">
        <title>The genome assembly and annotation of the cricket Gryllus longicercus Weissman &amp; Gray.</title>
        <authorList>
            <person name="Szrajer S."/>
            <person name="Gray D."/>
            <person name="Ylla G."/>
        </authorList>
    </citation>
    <scope>NUCLEOTIDE SEQUENCE [LARGE SCALE GENOMIC DNA]</scope>
    <source>
        <strain evidence="3">DAG 2021-001</strain>
        <tissue evidence="3">Whole body minus gut</tissue>
    </source>
</reference>
<keyword evidence="4" id="KW-1185">Reference proteome</keyword>
<name>A0AAN9VRU6_9ORTH</name>
<sequence>MNTIVDLVSDEETSPVQKKIKESPKEKCVKKETSTPARSRRNLKYELDTEKDSKSNLKDEIKKTAAKKRPPKKQLTSPAKKKPKLEPDGENKKKTSRVKTEKVKKEDESPEDISLESSAAETSKFQPKLQFGVEWQVEHVIADKLNLPPPIIKNVVRLFENENTIPFIARYRKEQTGNMEPEMLRRVKDNYERLLSVKQKIDTVAKSITKLNKMSPSILAALQSSQTMNEIEHIYAQFKPSGARTLAEKARALGLESPAMAILEGTSWVNPTTLVNSQTGSLEKVLQGLQHIIADVISKNKAILDTMRELYEKNKYSITVESKRAKTATKADEKKAERKAATTLKAGKKVDEFTAEKFQMYFEWKSSVGNIKPHQVLAILRGESLKVLSVKINVPDWFLQRVKQTCERVWLMKGIRDPSRFDIVQKAIEDSYNRLLQPHVVRQIRSDLMEEAHLASIEVFASNLKHLLLTPPFRGKVVMGIDPGFTHGCKLAVVNTNGEVLKTDVMYLHSGKESDKWKHLIRSLLMDHRCEIIALGNGTACRETEMWIGSLISQGYFKPLDVKYTIVDEQGVSIYSCSPVAKQEFPELDPNVISAVSLARRLQEPLSELVKVEPKHLGVGMYQHDIPEKKLSATLNEVVVECVSFVGVDVNTASETLLRHVAGLNATRASNIIDWRTKKGPFLNRDQLHLVKGVGPKSFEQCAGFLRIISETSSSLCFGDLKSEASISKGEKKVAIGSENAPNPLDQTWIHPESYVTVYWFLELCDLTLSEFGSETFLSKIRNKVEEIGLQKIALSADVSEARLKLIVDGLTQKPDYDFRSQFQKPLFRSSICTVNDLVIGSTLTGRVQNVTHFGAFVDVGVGNDGLIHISQMRNTKLQVGDRVEVVVLNVEIGQRRSKIGLSLARKV</sequence>
<dbReference type="InterPro" id="IPR055179">
    <property type="entry name" value="Tex-like_central_region"/>
</dbReference>
<dbReference type="Pfam" id="PF16921">
    <property type="entry name" value="Tex_YqgF"/>
    <property type="match status" value="1"/>
</dbReference>
<proteinExistence type="predicted"/>
<dbReference type="SMART" id="SM00732">
    <property type="entry name" value="YqgFc"/>
    <property type="match status" value="1"/>
</dbReference>
<dbReference type="Pfam" id="PF12836">
    <property type="entry name" value="HHH_3"/>
    <property type="match status" value="1"/>
</dbReference>
<dbReference type="GO" id="GO:0003735">
    <property type="term" value="F:structural constituent of ribosome"/>
    <property type="evidence" value="ECO:0007669"/>
    <property type="project" value="TreeGrafter"/>
</dbReference>
<comment type="caution">
    <text evidence="3">The sequence shown here is derived from an EMBL/GenBank/DDBJ whole genome shotgun (WGS) entry which is preliminary data.</text>
</comment>
<gene>
    <name evidence="3" type="ORF">R5R35_012722</name>
</gene>
<accession>A0AAN9VRU6</accession>
<dbReference type="EMBL" id="JAZDUA010000063">
    <property type="protein sequence ID" value="KAK7870160.1"/>
    <property type="molecule type" value="Genomic_DNA"/>
</dbReference>
<dbReference type="Gene3D" id="1.10.150.310">
    <property type="entry name" value="Tex RuvX-like domain-like"/>
    <property type="match status" value="1"/>
</dbReference>
<dbReference type="GO" id="GO:0003729">
    <property type="term" value="F:mRNA binding"/>
    <property type="evidence" value="ECO:0007669"/>
    <property type="project" value="TreeGrafter"/>
</dbReference>
<dbReference type="InterPro" id="IPR010994">
    <property type="entry name" value="RuvA_2-like"/>
</dbReference>
<dbReference type="Gene3D" id="1.10.10.650">
    <property type="entry name" value="RuvA domain 2-like"/>
    <property type="match status" value="1"/>
</dbReference>
<dbReference type="InterPro" id="IPR012337">
    <property type="entry name" value="RNaseH-like_sf"/>
</dbReference>
<dbReference type="PROSITE" id="PS50126">
    <property type="entry name" value="S1"/>
    <property type="match status" value="1"/>
</dbReference>
<dbReference type="InterPro" id="IPR041692">
    <property type="entry name" value="HHH_9"/>
</dbReference>
<dbReference type="FunFam" id="1.10.10.650:FF:000001">
    <property type="entry name" value="S1 RNA-binding domain 1"/>
    <property type="match status" value="1"/>
</dbReference>
<evidence type="ECO:0000313" key="3">
    <source>
        <dbReference type="EMBL" id="KAK7870160.1"/>
    </source>
</evidence>
<dbReference type="Pfam" id="PF00575">
    <property type="entry name" value="S1"/>
    <property type="match status" value="1"/>
</dbReference>
<dbReference type="SUPFAM" id="SSF53098">
    <property type="entry name" value="Ribonuclease H-like"/>
    <property type="match status" value="1"/>
</dbReference>
<dbReference type="SUPFAM" id="SSF47781">
    <property type="entry name" value="RuvA domain 2-like"/>
    <property type="match status" value="2"/>
</dbReference>
<dbReference type="AlphaFoldDB" id="A0AAN9VRU6"/>
<dbReference type="GO" id="GO:0006412">
    <property type="term" value="P:translation"/>
    <property type="evidence" value="ECO:0007669"/>
    <property type="project" value="TreeGrafter"/>
</dbReference>
<feature type="compositionally biased region" description="Basic and acidic residues" evidence="1">
    <location>
        <begin position="19"/>
        <end position="33"/>
    </location>
</feature>
<dbReference type="Pfam" id="PF22706">
    <property type="entry name" value="Tex_central_region"/>
    <property type="match status" value="1"/>
</dbReference>
<dbReference type="InterPro" id="IPR044146">
    <property type="entry name" value="S1_Tex"/>
</dbReference>
<dbReference type="Pfam" id="PF17674">
    <property type="entry name" value="HHH_9"/>
    <property type="match status" value="1"/>
</dbReference>
<dbReference type="InterPro" id="IPR023323">
    <property type="entry name" value="Tex-like_dom_sf"/>
</dbReference>
<dbReference type="InterPro" id="IPR006641">
    <property type="entry name" value="YqgF/RNaseH-like_dom"/>
</dbReference>
<protein>
    <recommendedName>
        <fullName evidence="2">S1 motif domain-containing protein</fullName>
    </recommendedName>
</protein>
<dbReference type="Gene3D" id="2.40.50.140">
    <property type="entry name" value="Nucleic acid-binding proteins"/>
    <property type="match status" value="1"/>
</dbReference>
<dbReference type="InterPro" id="IPR003029">
    <property type="entry name" value="S1_domain"/>
</dbReference>
<evidence type="ECO:0000256" key="1">
    <source>
        <dbReference type="SAM" id="MobiDB-lite"/>
    </source>
</evidence>
<dbReference type="Gene3D" id="1.10.3500.10">
    <property type="entry name" value="Tex N-terminal region-like"/>
    <property type="match status" value="1"/>
</dbReference>
<feature type="region of interest" description="Disordered" evidence="1">
    <location>
        <begin position="1"/>
        <end position="120"/>
    </location>
</feature>
<feature type="compositionally biased region" description="Basic and acidic residues" evidence="1">
    <location>
        <begin position="84"/>
        <end position="107"/>
    </location>
</feature>
<feature type="domain" description="S1 motif" evidence="2">
    <location>
        <begin position="841"/>
        <end position="905"/>
    </location>
</feature>
<organism evidence="3 4">
    <name type="scientific">Gryllus longicercus</name>
    <dbReference type="NCBI Taxonomy" id="2509291"/>
    <lineage>
        <taxon>Eukaryota</taxon>
        <taxon>Metazoa</taxon>
        <taxon>Ecdysozoa</taxon>
        <taxon>Arthropoda</taxon>
        <taxon>Hexapoda</taxon>
        <taxon>Insecta</taxon>
        <taxon>Pterygota</taxon>
        <taxon>Neoptera</taxon>
        <taxon>Polyneoptera</taxon>
        <taxon>Orthoptera</taxon>
        <taxon>Ensifera</taxon>
        <taxon>Gryllidea</taxon>
        <taxon>Grylloidea</taxon>
        <taxon>Gryllidae</taxon>
        <taxon>Gryllinae</taxon>
        <taxon>Gryllus</taxon>
    </lineage>
</organism>
<dbReference type="InterPro" id="IPR018974">
    <property type="entry name" value="Tex-like_N"/>
</dbReference>
<dbReference type="Proteomes" id="UP001378592">
    <property type="component" value="Unassembled WGS sequence"/>
</dbReference>
<evidence type="ECO:0000259" key="2">
    <source>
        <dbReference type="PROSITE" id="PS50126"/>
    </source>
</evidence>